<dbReference type="eggNOG" id="KOG3857">
    <property type="taxonomic scope" value="Eukaryota"/>
</dbReference>
<keyword evidence="4" id="KW-1185">Reference proteome</keyword>
<dbReference type="RefSeq" id="XP_009041394.1">
    <property type="nucleotide sequence ID" value="XM_009043146.1"/>
</dbReference>
<evidence type="ECO:0000259" key="2">
    <source>
        <dbReference type="Pfam" id="PF25137"/>
    </source>
</evidence>
<dbReference type="Proteomes" id="UP000002729">
    <property type="component" value="Unassembled WGS sequence"/>
</dbReference>
<dbReference type="KEGG" id="aaf:AURANDRAFT_33332"/>
<reference evidence="3 4" key="1">
    <citation type="journal article" date="2011" name="Proc. Natl. Acad. Sci. U.S.A.">
        <title>Niche of harmful alga Aureococcus anophagefferens revealed through ecogenomics.</title>
        <authorList>
            <person name="Gobler C.J."/>
            <person name="Berry D.L."/>
            <person name="Dyhrman S.T."/>
            <person name="Wilhelm S.W."/>
            <person name="Salamov A."/>
            <person name="Lobanov A.V."/>
            <person name="Zhang Y."/>
            <person name="Collier J.L."/>
            <person name="Wurch L.L."/>
            <person name="Kustka A.B."/>
            <person name="Dill B.D."/>
            <person name="Shah M."/>
            <person name="VerBerkmoes N.C."/>
            <person name="Kuo A."/>
            <person name="Terry A."/>
            <person name="Pangilinan J."/>
            <person name="Lindquist E.A."/>
            <person name="Lucas S."/>
            <person name="Paulsen I.T."/>
            <person name="Hattenrath-Lehmann T.K."/>
            <person name="Talmage S.C."/>
            <person name="Walker E.A."/>
            <person name="Koch F."/>
            <person name="Burson A.M."/>
            <person name="Marcoval M.A."/>
            <person name="Tang Y.Z."/>
            <person name="Lecleir G.R."/>
            <person name="Coyne K.J."/>
            <person name="Berg G.M."/>
            <person name="Bertrand E.M."/>
            <person name="Saito M.A."/>
            <person name="Gladyshev V.N."/>
            <person name="Grigoriev I.V."/>
        </authorList>
    </citation>
    <scope>NUCLEOTIDE SEQUENCE [LARGE SCALE GENOMIC DNA]</scope>
    <source>
        <strain evidence="4">CCMP 1984</strain>
    </source>
</reference>
<sequence length="236" mass="25288">AQVITDERDHTKKIIFHANMLPASARAIALLDPELTLGLPKHVTAWVGIDALSHSMEAFSSPFYHPMAHGMALEGMRIVKDYLPRLMEDGADLEARSQLMVASTLGATAFQKGLGAMHSLTHAAGGLLNTQHGQTISVVMPYVLQHNRPAIADSFEALGRYLDLEDASVTGVTDWVLELRETCGIPNTLAEIGVDEAHVATLAPMAVEDPSSGSNPTPVTEQAATDLYLSAIRGKL</sequence>
<evidence type="ECO:0000313" key="3">
    <source>
        <dbReference type="EMBL" id="EGB03972.1"/>
    </source>
</evidence>
<organism evidence="4">
    <name type="scientific">Aureococcus anophagefferens</name>
    <name type="common">Harmful bloom alga</name>
    <dbReference type="NCBI Taxonomy" id="44056"/>
    <lineage>
        <taxon>Eukaryota</taxon>
        <taxon>Sar</taxon>
        <taxon>Stramenopiles</taxon>
        <taxon>Ochrophyta</taxon>
        <taxon>Pelagophyceae</taxon>
        <taxon>Pelagomonadales</taxon>
        <taxon>Pelagomonadaceae</taxon>
        <taxon>Aureococcus</taxon>
    </lineage>
</organism>
<dbReference type="PANTHER" id="PTHR11496">
    <property type="entry name" value="ALCOHOL DEHYDROGENASE"/>
    <property type="match status" value="1"/>
</dbReference>
<evidence type="ECO:0000313" key="4">
    <source>
        <dbReference type="Proteomes" id="UP000002729"/>
    </source>
</evidence>
<name>F0YLQ7_AURAN</name>
<feature type="non-terminal residue" evidence="3">
    <location>
        <position position="1"/>
    </location>
</feature>
<evidence type="ECO:0000256" key="1">
    <source>
        <dbReference type="ARBA" id="ARBA00023002"/>
    </source>
</evidence>
<dbReference type="GeneID" id="20221285"/>
<accession>F0YLQ7</accession>
<dbReference type="GO" id="GO:0004022">
    <property type="term" value="F:alcohol dehydrogenase (NAD+) activity"/>
    <property type="evidence" value="ECO:0007669"/>
    <property type="project" value="TreeGrafter"/>
</dbReference>
<dbReference type="Gene3D" id="1.20.1090.10">
    <property type="entry name" value="Dehydroquinate synthase-like - alpha domain"/>
    <property type="match status" value="1"/>
</dbReference>
<dbReference type="PANTHER" id="PTHR11496:SF102">
    <property type="entry name" value="ALCOHOL DEHYDROGENASE 4"/>
    <property type="match status" value="1"/>
</dbReference>
<proteinExistence type="predicted"/>
<keyword evidence="1" id="KW-0560">Oxidoreductase</keyword>
<feature type="domain" description="Fe-containing alcohol dehydrogenase-like C-terminal" evidence="2">
    <location>
        <begin position="44"/>
        <end position="231"/>
    </location>
</feature>
<dbReference type="InParanoid" id="F0YLQ7"/>
<dbReference type="InterPro" id="IPR056798">
    <property type="entry name" value="ADH_Fe_C"/>
</dbReference>
<dbReference type="InterPro" id="IPR039697">
    <property type="entry name" value="Alcohol_dehydrogenase_Fe"/>
</dbReference>
<dbReference type="SUPFAM" id="SSF56796">
    <property type="entry name" value="Dehydroquinate synthase-like"/>
    <property type="match status" value="1"/>
</dbReference>
<dbReference type="EMBL" id="GL833158">
    <property type="protein sequence ID" value="EGB03972.1"/>
    <property type="molecule type" value="Genomic_DNA"/>
</dbReference>
<gene>
    <name evidence="3" type="ORF">AURANDRAFT_33332</name>
</gene>
<dbReference type="Pfam" id="PF25137">
    <property type="entry name" value="ADH_Fe_C"/>
    <property type="match status" value="1"/>
</dbReference>
<dbReference type="AlphaFoldDB" id="F0YLQ7"/>
<dbReference type="OrthoDB" id="339764at2759"/>
<protein>
    <recommendedName>
        <fullName evidence="2">Fe-containing alcohol dehydrogenase-like C-terminal domain-containing protein</fullName>
    </recommendedName>
</protein>
<dbReference type="FunFam" id="1.20.1090.10:FF:000001">
    <property type="entry name" value="Aldehyde-alcohol dehydrogenase"/>
    <property type="match status" value="1"/>
</dbReference>